<gene>
    <name evidence="1" type="ORF">HOLleu_36434</name>
</gene>
<comment type="caution">
    <text evidence="1">The sequence shown here is derived from an EMBL/GenBank/DDBJ whole genome shotgun (WGS) entry which is preliminary data.</text>
</comment>
<keyword evidence="2" id="KW-1185">Reference proteome</keyword>
<reference evidence="1" key="1">
    <citation type="submission" date="2021-10" db="EMBL/GenBank/DDBJ databases">
        <title>Tropical sea cucumber genome reveals ecological adaptation and Cuvierian tubules defense mechanism.</title>
        <authorList>
            <person name="Chen T."/>
        </authorList>
    </citation>
    <scope>NUCLEOTIDE SEQUENCE</scope>
    <source>
        <strain evidence="1">Nanhai2018</strain>
        <tissue evidence="1">Muscle</tissue>
    </source>
</reference>
<organism evidence="1 2">
    <name type="scientific">Holothuria leucospilota</name>
    <name type="common">Black long sea cucumber</name>
    <name type="synonym">Mertensiothuria leucospilota</name>
    <dbReference type="NCBI Taxonomy" id="206669"/>
    <lineage>
        <taxon>Eukaryota</taxon>
        <taxon>Metazoa</taxon>
        <taxon>Echinodermata</taxon>
        <taxon>Eleutherozoa</taxon>
        <taxon>Echinozoa</taxon>
        <taxon>Holothuroidea</taxon>
        <taxon>Aspidochirotacea</taxon>
        <taxon>Aspidochirotida</taxon>
        <taxon>Holothuriidae</taxon>
        <taxon>Holothuria</taxon>
    </lineage>
</organism>
<proteinExistence type="predicted"/>
<dbReference type="EMBL" id="JAIZAY010000019">
    <property type="protein sequence ID" value="KAJ8023867.1"/>
    <property type="molecule type" value="Genomic_DNA"/>
</dbReference>
<protein>
    <submittedName>
        <fullName evidence="1">Uncharacterized protein</fullName>
    </submittedName>
</protein>
<evidence type="ECO:0000313" key="2">
    <source>
        <dbReference type="Proteomes" id="UP001152320"/>
    </source>
</evidence>
<dbReference type="Proteomes" id="UP001152320">
    <property type="component" value="Chromosome 19"/>
</dbReference>
<name>A0A9Q1BGL5_HOLLE</name>
<evidence type="ECO:0000313" key="1">
    <source>
        <dbReference type="EMBL" id="KAJ8023867.1"/>
    </source>
</evidence>
<accession>A0A9Q1BGL5</accession>
<sequence>MAENRYRGRKRLTDFEEKSLKHMGDLLRSVRKKNAVFHRDYYEMNAKNRCYTEIVNSELRLVVIDLYSILDYLCQFLYSHFRNDGKRSSPNKLKKTRFPYFAANHGSHRSDAFSRFKRKARVSVFGKDGDQLSTKEIRLLKVLFNVQPGVNGGSSTVQNQCSDGPSDAHCFKMLHYLRNRVVHQRFEEVKEETVYWDNLRERSYTVQDDRRSLIPVAKSLSLQVPDLTDGNLRPIQILTVVPAMIRSVTNIVTECLEISECSLDCEGYPLLSRRIVSWNDDYIAVDRQWHFWEDYYRARLLINGFSH</sequence>
<dbReference type="AlphaFoldDB" id="A0A9Q1BGL5"/>